<dbReference type="CDD" id="cd06848">
    <property type="entry name" value="GCS_H"/>
    <property type="match status" value="1"/>
</dbReference>
<reference evidence="2 3" key="1">
    <citation type="submission" date="2024-12" db="EMBL/GenBank/DDBJ databases">
        <title>Forecasting of Potato common scab and diversities of Pathogenic streptomyces spp. in china.</title>
        <authorList>
            <person name="Handique U."/>
            <person name="Wu J."/>
        </authorList>
    </citation>
    <scope>NUCLEOTIDE SEQUENCE [LARGE SCALE GENOMIC DNA]</scope>
    <source>
        <strain evidence="2 3">ZRIMU1585</strain>
    </source>
</reference>
<dbReference type="InterPro" id="IPR033753">
    <property type="entry name" value="GCV_H/Fam206"/>
</dbReference>
<dbReference type="Proteomes" id="UP001631993">
    <property type="component" value="Unassembled WGS sequence"/>
</dbReference>
<evidence type="ECO:0000256" key="1">
    <source>
        <dbReference type="ARBA" id="ARBA00022823"/>
    </source>
</evidence>
<dbReference type="InterPro" id="IPR002930">
    <property type="entry name" value="GCV_H"/>
</dbReference>
<dbReference type="PANTHER" id="PTHR11715">
    <property type="entry name" value="GLYCINE CLEAVAGE SYSTEM H PROTEIN"/>
    <property type="match status" value="1"/>
</dbReference>
<dbReference type="PANTHER" id="PTHR11715:SF3">
    <property type="entry name" value="GLYCINE CLEAVAGE SYSTEM H PROTEIN-RELATED"/>
    <property type="match status" value="1"/>
</dbReference>
<accession>A0ABW9IM95</accession>
<dbReference type="InterPro" id="IPR011053">
    <property type="entry name" value="Single_hybrid_motif"/>
</dbReference>
<evidence type="ECO:0000313" key="2">
    <source>
        <dbReference type="EMBL" id="MFM9649077.1"/>
    </source>
</evidence>
<organism evidence="2 3">
    <name type="scientific">Streptomyces galilaeus</name>
    <dbReference type="NCBI Taxonomy" id="33899"/>
    <lineage>
        <taxon>Bacteria</taxon>
        <taxon>Bacillati</taxon>
        <taxon>Actinomycetota</taxon>
        <taxon>Actinomycetes</taxon>
        <taxon>Kitasatosporales</taxon>
        <taxon>Streptomycetaceae</taxon>
        <taxon>Streptomyces</taxon>
    </lineage>
</organism>
<dbReference type="Gene3D" id="2.40.50.100">
    <property type="match status" value="1"/>
</dbReference>
<comment type="caution">
    <text evidence="2">The sequence shown here is derived from an EMBL/GenBank/DDBJ whole genome shotgun (WGS) entry which is preliminary data.</text>
</comment>
<dbReference type="SUPFAM" id="SSF51230">
    <property type="entry name" value="Single hybrid motif"/>
    <property type="match status" value="1"/>
</dbReference>
<dbReference type="Pfam" id="PF01597">
    <property type="entry name" value="GCV_H"/>
    <property type="match status" value="1"/>
</dbReference>
<dbReference type="RefSeq" id="WP_369277397.1">
    <property type="nucleotide sequence ID" value="NZ_JBJVMW010000011.1"/>
</dbReference>
<keyword evidence="1" id="KW-0450">Lipoyl</keyword>
<dbReference type="EMBL" id="JBJVNE010000011">
    <property type="protein sequence ID" value="MFM9649077.1"/>
    <property type="molecule type" value="Genomic_DNA"/>
</dbReference>
<gene>
    <name evidence="2" type="ORF">ACKI1S_23395</name>
</gene>
<protein>
    <submittedName>
        <fullName evidence="2">Glycine cleavage system protein H</fullName>
    </submittedName>
</protein>
<sequence>MANIPTDRRYADTGEWARWESDGSVTVGFSAPLAKAEDSRDEMLVLVLPEVGRTVRAEEEVDGWESVLRAGQYHSPVGGQVTAVNQQVSEDPGYISFDPYEVWIFKIKPSSRTDFDDLQDAAAYTAYIAEPE</sequence>
<keyword evidence="3" id="KW-1185">Reference proteome</keyword>
<proteinExistence type="predicted"/>
<name>A0ABW9IM95_STRGJ</name>
<evidence type="ECO:0000313" key="3">
    <source>
        <dbReference type="Proteomes" id="UP001631993"/>
    </source>
</evidence>